<evidence type="ECO:0000313" key="2">
    <source>
        <dbReference type="Proteomes" id="UP001607302"/>
    </source>
</evidence>
<organism evidence="1 2">
    <name type="scientific">Vespula squamosa</name>
    <name type="common">Southern yellow jacket</name>
    <name type="synonym">Wasp</name>
    <dbReference type="NCBI Taxonomy" id="30214"/>
    <lineage>
        <taxon>Eukaryota</taxon>
        <taxon>Metazoa</taxon>
        <taxon>Ecdysozoa</taxon>
        <taxon>Arthropoda</taxon>
        <taxon>Hexapoda</taxon>
        <taxon>Insecta</taxon>
        <taxon>Pterygota</taxon>
        <taxon>Neoptera</taxon>
        <taxon>Endopterygota</taxon>
        <taxon>Hymenoptera</taxon>
        <taxon>Apocrita</taxon>
        <taxon>Aculeata</taxon>
        <taxon>Vespoidea</taxon>
        <taxon>Vespidae</taxon>
        <taxon>Vespinae</taxon>
        <taxon>Vespula</taxon>
    </lineage>
</organism>
<name>A0ABD2BS53_VESSQ</name>
<dbReference type="EMBL" id="JAUDFV010000064">
    <property type="protein sequence ID" value="KAL2735608.1"/>
    <property type="molecule type" value="Genomic_DNA"/>
</dbReference>
<dbReference type="AlphaFoldDB" id="A0ABD2BS53"/>
<protein>
    <submittedName>
        <fullName evidence="1">Uncharacterized protein</fullName>
    </submittedName>
</protein>
<reference evidence="1 2" key="1">
    <citation type="journal article" date="2024" name="Ann. Entomol. Soc. Am.">
        <title>Genomic analyses of the southern and eastern yellowjacket wasps (Hymenoptera: Vespidae) reveal evolutionary signatures of social life.</title>
        <authorList>
            <person name="Catto M.A."/>
            <person name="Caine P.B."/>
            <person name="Orr S.E."/>
            <person name="Hunt B.G."/>
            <person name="Goodisman M.A.D."/>
        </authorList>
    </citation>
    <scope>NUCLEOTIDE SEQUENCE [LARGE SCALE GENOMIC DNA]</scope>
    <source>
        <strain evidence="1">233</strain>
        <tissue evidence="1">Head and thorax</tissue>
    </source>
</reference>
<proteinExistence type="predicted"/>
<evidence type="ECO:0000313" key="1">
    <source>
        <dbReference type="EMBL" id="KAL2735608.1"/>
    </source>
</evidence>
<gene>
    <name evidence="1" type="ORF">V1478_003248</name>
</gene>
<keyword evidence="2" id="KW-1185">Reference proteome</keyword>
<sequence length="96" mass="10786">MEIPGVVSLYNHKGTKVSVPSSIVLGCPRLARDITASDNGFKHMQNRRVLIGCLALKEASFSQSRLIFRCCFDCLVLSQFEKSYTHRRVKPTNVTI</sequence>
<dbReference type="Proteomes" id="UP001607302">
    <property type="component" value="Unassembled WGS sequence"/>
</dbReference>
<accession>A0ABD2BS53</accession>
<comment type="caution">
    <text evidence="1">The sequence shown here is derived from an EMBL/GenBank/DDBJ whole genome shotgun (WGS) entry which is preliminary data.</text>
</comment>